<dbReference type="EMBL" id="AFAR01000052">
    <property type="protein sequence ID" value="EGF29167.1"/>
    <property type="molecule type" value="Genomic_DNA"/>
</dbReference>
<comment type="caution">
    <text evidence="1">The sequence shown here is derived from an EMBL/GenBank/DDBJ whole genome shotgun (WGS) entry which is preliminary data.</text>
</comment>
<evidence type="ECO:0000313" key="1">
    <source>
        <dbReference type="EMBL" id="EGF29167.1"/>
    </source>
</evidence>
<dbReference type="Proteomes" id="UP000006222">
    <property type="component" value="Unassembled WGS sequence"/>
</dbReference>
<protein>
    <submittedName>
        <fullName evidence="1">Uncharacterized protein</fullName>
    </submittedName>
</protein>
<organism evidence="1 2">
    <name type="scientific">Rhodopirellula baltica WH47</name>
    <dbReference type="NCBI Taxonomy" id="991778"/>
    <lineage>
        <taxon>Bacteria</taxon>
        <taxon>Pseudomonadati</taxon>
        <taxon>Planctomycetota</taxon>
        <taxon>Planctomycetia</taxon>
        <taxon>Pirellulales</taxon>
        <taxon>Pirellulaceae</taxon>
        <taxon>Rhodopirellula</taxon>
    </lineage>
</organism>
<name>F2AME2_RHOBT</name>
<evidence type="ECO:0000313" key="2">
    <source>
        <dbReference type="Proteomes" id="UP000006222"/>
    </source>
</evidence>
<sequence>MIFNANSTSLASSSVPGVVFVSIVDWNERIIENVVNDGPTKMQMTAIHPEKRFNRSVAFFIAAELVSDSGDGGRRSLSIGI</sequence>
<proteinExistence type="predicted"/>
<accession>F2AME2</accession>
<reference evidence="1 2" key="1">
    <citation type="journal article" date="2013" name="Mar. Genomics">
        <title>Expression of sulfatases in Rhodopirellula baltica and the diversity of sulfatases in the genus Rhodopirellula.</title>
        <authorList>
            <person name="Wegner C.E."/>
            <person name="Richter-Heitmann T."/>
            <person name="Klindworth A."/>
            <person name="Klockow C."/>
            <person name="Richter M."/>
            <person name="Achstetter T."/>
            <person name="Glockner F.O."/>
            <person name="Harder J."/>
        </authorList>
    </citation>
    <scope>NUCLEOTIDE SEQUENCE [LARGE SCALE GENOMIC DNA]</scope>
    <source>
        <strain evidence="1 2">WH47</strain>
    </source>
</reference>
<dbReference type="AlphaFoldDB" id="F2AME2"/>
<gene>
    <name evidence="1" type="ORF">RBWH47_02629</name>
</gene>